<dbReference type="SUPFAM" id="SSF53300">
    <property type="entry name" value="vWA-like"/>
    <property type="match status" value="1"/>
</dbReference>
<dbReference type="InterPro" id="IPR002035">
    <property type="entry name" value="VWF_A"/>
</dbReference>
<dbReference type="InterPro" id="IPR036465">
    <property type="entry name" value="vWFA_dom_sf"/>
</dbReference>
<accession>A0A916UN76</accession>
<evidence type="ECO:0000259" key="2">
    <source>
        <dbReference type="Pfam" id="PF13519"/>
    </source>
</evidence>
<comment type="caution">
    <text evidence="3">The sequence shown here is derived from an EMBL/GenBank/DDBJ whole genome shotgun (WGS) entry which is preliminary data.</text>
</comment>
<evidence type="ECO:0000256" key="1">
    <source>
        <dbReference type="SAM" id="Phobius"/>
    </source>
</evidence>
<reference evidence="3" key="2">
    <citation type="submission" date="2020-09" db="EMBL/GenBank/DDBJ databases">
        <authorList>
            <person name="Sun Q."/>
            <person name="Zhou Y."/>
        </authorList>
    </citation>
    <scope>NUCLEOTIDE SEQUENCE</scope>
    <source>
        <strain evidence="3">CGMCC 1.12919</strain>
    </source>
</reference>
<feature type="domain" description="VWFA" evidence="2">
    <location>
        <begin position="98"/>
        <end position="202"/>
    </location>
</feature>
<keyword evidence="1" id="KW-0472">Membrane</keyword>
<keyword evidence="1" id="KW-0812">Transmembrane</keyword>
<dbReference type="Proteomes" id="UP000637002">
    <property type="component" value="Unassembled WGS sequence"/>
</dbReference>
<feature type="transmembrane region" description="Helical" evidence="1">
    <location>
        <begin position="66"/>
        <end position="83"/>
    </location>
</feature>
<dbReference type="InterPro" id="IPR050768">
    <property type="entry name" value="UPF0353/GerABKA_families"/>
</dbReference>
<proteinExistence type="predicted"/>
<dbReference type="AlphaFoldDB" id="A0A916UN76"/>
<dbReference type="Pfam" id="PF13519">
    <property type="entry name" value="VWA_2"/>
    <property type="match status" value="1"/>
</dbReference>
<protein>
    <submittedName>
        <fullName evidence="3">Transporter</fullName>
    </submittedName>
</protein>
<dbReference type="EMBL" id="BMGG01000007">
    <property type="protein sequence ID" value="GGC79439.1"/>
    <property type="molecule type" value="Genomic_DNA"/>
</dbReference>
<dbReference type="Gene3D" id="3.40.50.410">
    <property type="entry name" value="von Willebrand factor, type A domain"/>
    <property type="match status" value="1"/>
</dbReference>
<sequence length="307" mass="32173">MNDLLAHLHLLRPWWLLLLVPALVLWWIERRASDSTAAWAKVMDADLLAVLRSGGERRSAFARADVLLAGWILGIVAIAGPTWRELPQPFAAPSPPAMVVLKVASSMLTPDLSPTRLDRARQKLADLMAARPGAATGLVAYGGSAHLVLPPTPDKDVVATMAGALSPQIMPVSGDALAKAVALASDVLRRGQQGGAVLIVTDTVAPDQVAELAGAAAGVPTVIFAVVPPANADRDTALAAAARALSAPIVETTPDEADVARMVRRLAAAPQAPAPGEAARWQEAGYWLTPIIALIALGWFRRGWVLG</sequence>
<name>A0A916UN76_9HYPH</name>
<gene>
    <name evidence="3" type="ORF">GCM10010994_41880</name>
</gene>
<evidence type="ECO:0000313" key="3">
    <source>
        <dbReference type="EMBL" id="GGC79439.1"/>
    </source>
</evidence>
<keyword evidence="4" id="KW-1185">Reference proteome</keyword>
<reference evidence="3" key="1">
    <citation type="journal article" date="2014" name="Int. J. Syst. Evol. Microbiol.">
        <title>Complete genome sequence of Corynebacterium casei LMG S-19264T (=DSM 44701T), isolated from a smear-ripened cheese.</title>
        <authorList>
            <consortium name="US DOE Joint Genome Institute (JGI-PGF)"/>
            <person name="Walter F."/>
            <person name="Albersmeier A."/>
            <person name="Kalinowski J."/>
            <person name="Ruckert C."/>
        </authorList>
    </citation>
    <scope>NUCLEOTIDE SEQUENCE</scope>
    <source>
        <strain evidence="3">CGMCC 1.12919</strain>
    </source>
</reference>
<keyword evidence="1" id="KW-1133">Transmembrane helix</keyword>
<dbReference type="PANTHER" id="PTHR22550:SF14">
    <property type="entry name" value="VWFA DOMAIN-CONTAINING PROTEIN"/>
    <property type="match status" value="1"/>
</dbReference>
<evidence type="ECO:0000313" key="4">
    <source>
        <dbReference type="Proteomes" id="UP000637002"/>
    </source>
</evidence>
<organism evidence="3 4">
    <name type="scientific">Chelatococcus reniformis</name>
    <dbReference type="NCBI Taxonomy" id="1494448"/>
    <lineage>
        <taxon>Bacteria</taxon>
        <taxon>Pseudomonadati</taxon>
        <taxon>Pseudomonadota</taxon>
        <taxon>Alphaproteobacteria</taxon>
        <taxon>Hyphomicrobiales</taxon>
        <taxon>Chelatococcaceae</taxon>
        <taxon>Chelatococcus</taxon>
    </lineage>
</organism>
<dbReference type="PANTHER" id="PTHR22550">
    <property type="entry name" value="SPORE GERMINATION PROTEIN"/>
    <property type="match status" value="1"/>
</dbReference>
<dbReference type="RefSeq" id="WP_188611112.1">
    <property type="nucleotide sequence ID" value="NZ_BMGG01000007.1"/>
</dbReference>
<feature type="transmembrane region" description="Helical" evidence="1">
    <location>
        <begin position="12"/>
        <end position="28"/>
    </location>
</feature>